<dbReference type="EMBL" id="RAPN01000001">
    <property type="protein sequence ID" value="RKD92745.1"/>
    <property type="molecule type" value="Genomic_DNA"/>
</dbReference>
<keyword evidence="1" id="KW-1133">Transmembrane helix</keyword>
<dbReference type="Pfam" id="PF16344">
    <property type="entry name" value="FecR_C"/>
    <property type="match status" value="1"/>
</dbReference>
<feature type="domain" description="Protein FecR C-terminal" evidence="3">
    <location>
        <begin position="264"/>
        <end position="331"/>
    </location>
</feature>
<dbReference type="Proteomes" id="UP000283387">
    <property type="component" value="Unassembled WGS sequence"/>
</dbReference>
<reference evidence="4 5" key="1">
    <citation type="submission" date="2018-09" db="EMBL/GenBank/DDBJ databases">
        <title>Genomic Encyclopedia of Archaeal and Bacterial Type Strains, Phase II (KMG-II): from individual species to whole genera.</title>
        <authorList>
            <person name="Goeker M."/>
        </authorList>
    </citation>
    <scope>NUCLEOTIDE SEQUENCE [LARGE SCALE GENOMIC DNA]</scope>
    <source>
        <strain evidence="4 5">DSM 27148</strain>
    </source>
</reference>
<gene>
    <name evidence="4" type="ORF">BC643_3122</name>
</gene>
<evidence type="ECO:0000256" key="1">
    <source>
        <dbReference type="SAM" id="Phobius"/>
    </source>
</evidence>
<comment type="caution">
    <text evidence="4">The sequence shown here is derived from an EMBL/GenBank/DDBJ whole genome shotgun (WGS) entry which is preliminary data.</text>
</comment>
<sequence>MDELILKCLQGEASKDEVSQVEAWIDTDPENFKHYEEIRDAWFAAGQLADSKHLNIEQRYSALQNRIQNSPAQKSKTIPIKRIPEWIKIAAVFVLAFLLGAVWMSNRGQLGFQSEVAHYEIEAPYGAKLNMNLGDGTKVWLNAGSKLTYSSTFNSKDRDIQLTGEGYFEVAKNTDLPFVVKAGDVKVKAVGTAFNVKAYADENLLETTLVEGKVDVSEFGDHVVLQPNQKITINLGSSLNNNMSYKIADNVNTELYTSWRGKRWIFERENMLDFAKTLERRYDVKITIADERLKSYKISGSIEQQTLGQLLQAVQLTIPLNYTINENKVILTINEKLKREYEPLIKK</sequence>
<dbReference type="FunFam" id="2.60.120.1440:FF:000001">
    <property type="entry name" value="Putative anti-sigma factor"/>
    <property type="match status" value="1"/>
</dbReference>
<feature type="domain" description="FecR protein" evidence="2">
    <location>
        <begin position="121"/>
        <end position="214"/>
    </location>
</feature>
<dbReference type="PIRSF" id="PIRSF018266">
    <property type="entry name" value="FecR"/>
    <property type="match status" value="1"/>
</dbReference>
<dbReference type="InterPro" id="IPR006860">
    <property type="entry name" value="FecR"/>
</dbReference>
<dbReference type="OrthoDB" id="676789at2"/>
<organism evidence="4 5">
    <name type="scientific">Mangrovibacterium diazotrophicum</name>
    <dbReference type="NCBI Taxonomy" id="1261403"/>
    <lineage>
        <taxon>Bacteria</taxon>
        <taxon>Pseudomonadati</taxon>
        <taxon>Bacteroidota</taxon>
        <taxon>Bacteroidia</taxon>
        <taxon>Marinilabiliales</taxon>
        <taxon>Prolixibacteraceae</taxon>
        <taxon>Mangrovibacterium</taxon>
    </lineage>
</organism>
<dbReference type="InterPro" id="IPR032508">
    <property type="entry name" value="FecR_C"/>
</dbReference>
<keyword evidence="1" id="KW-0472">Membrane</keyword>
<dbReference type="PANTHER" id="PTHR30273">
    <property type="entry name" value="PERIPLASMIC SIGNAL SENSOR AND SIGMA FACTOR ACTIVATOR FECR-RELATED"/>
    <property type="match status" value="1"/>
</dbReference>
<dbReference type="Gene3D" id="3.55.50.30">
    <property type="match status" value="1"/>
</dbReference>
<dbReference type="Gene3D" id="2.60.120.1440">
    <property type="match status" value="1"/>
</dbReference>
<dbReference type="PANTHER" id="PTHR30273:SF2">
    <property type="entry name" value="PROTEIN FECR"/>
    <property type="match status" value="1"/>
</dbReference>
<dbReference type="GO" id="GO:0016989">
    <property type="term" value="F:sigma factor antagonist activity"/>
    <property type="evidence" value="ECO:0007669"/>
    <property type="project" value="TreeGrafter"/>
</dbReference>
<dbReference type="RefSeq" id="WP_120273927.1">
    <property type="nucleotide sequence ID" value="NZ_RAPN01000001.1"/>
</dbReference>
<dbReference type="InterPro" id="IPR012373">
    <property type="entry name" value="Ferrdict_sens_TM"/>
</dbReference>
<evidence type="ECO:0000313" key="4">
    <source>
        <dbReference type="EMBL" id="RKD92745.1"/>
    </source>
</evidence>
<proteinExistence type="predicted"/>
<dbReference type="AlphaFoldDB" id="A0A419WB99"/>
<evidence type="ECO:0000313" key="5">
    <source>
        <dbReference type="Proteomes" id="UP000283387"/>
    </source>
</evidence>
<evidence type="ECO:0000259" key="2">
    <source>
        <dbReference type="Pfam" id="PF04773"/>
    </source>
</evidence>
<dbReference type="Pfam" id="PF04773">
    <property type="entry name" value="FecR"/>
    <property type="match status" value="1"/>
</dbReference>
<evidence type="ECO:0000259" key="3">
    <source>
        <dbReference type="Pfam" id="PF16344"/>
    </source>
</evidence>
<protein>
    <submittedName>
        <fullName evidence="4">FecR family protein</fullName>
    </submittedName>
</protein>
<name>A0A419WB99_9BACT</name>
<accession>A0A419WB99</accession>
<keyword evidence="1" id="KW-0812">Transmembrane</keyword>
<feature type="transmembrane region" description="Helical" evidence="1">
    <location>
        <begin position="86"/>
        <end position="104"/>
    </location>
</feature>
<keyword evidence="5" id="KW-1185">Reference proteome</keyword>